<name>Q0YQK5_9CHLB</name>
<keyword evidence="6 7" id="KW-0413">Isomerase</keyword>
<reference evidence="10 11" key="1">
    <citation type="submission" date="2006-07" db="EMBL/GenBank/DDBJ databases">
        <title>Annotation of the draft genome assembly of Chlorobium ferroxidans DSM 13031.</title>
        <authorList>
            <consortium name="US DOE Joint Genome Institute (JGI-ORNL)"/>
            <person name="Larimer F."/>
            <person name="Land M."/>
            <person name="Hauser L."/>
        </authorList>
    </citation>
    <scope>NUCLEOTIDE SEQUENCE [LARGE SCALE GENOMIC DNA]</scope>
    <source>
        <strain evidence="10 11">DSM 13031</strain>
    </source>
</reference>
<dbReference type="InterPro" id="IPR023058">
    <property type="entry name" value="PPIase_PpiC_CS"/>
</dbReference>
<evidence type="ECO:0000256" key="5">
    <source>
        <dbReference type="ARBA" id="ARBA00023110"/>
    </source>
</evidence>
<dbReference type="RefSeq" id="WP_006366777.1">
    <property type="nucleotide sequence ID" value="NZ_AASE01000016.1"/>
</dbReference>
<protein>
    <recommendedName>
        <fullName evidence="2">peptidylprolyl isomerase</fullName>
        <ecNumber evidence="2">5.2.1.8</ecNumber>
    </recommendedName>
</protein>
<evidence type="ECO:0000256" key="6">
    <source>
        <dbReference type="ARBA" id="ARBA00023235"/>
    </source>
</evidence>
<organism evidence="10 11">
    <name type="scientific">Chlorobium ferrooxidans DSM 13031</name>
    <dbReference type="NCBI Taxonomy" id="377431"/>
    <lineage>
        <taxon>Bacteria</taxon>
        <taxon>Pseudomonadati</taxon>
        <taxon>Chlorobiota</taxon>
        <taxon>Chlorobiia</taxon>
        <taxon>Chlorobiales</taxon>
        <taxon>Chlorobiaceae</taxon>
        <taxon>Chlorobium/Pelodictyon group</taxon>
        <taxon>Chlorobium</taxon>
    </lineage>
</organism>
<keyword evidence="11" id="KW-1185">Reference proteome</keyword>
<reference evidence="10 11" key="2">
    <citation type="submission" date="2006-07" db="EMBL/GenBank/DDBJ databases">
        <title>Sequencing of the draft genome and assembly of Chlorobium ferroxidans DSM 13031.</title>
        <authorList>
            <consortium name="US DOE Joint Genome Institute (JGI-PGF)"/>
            <person name="Copeland A."/>
            <person name="Lucas S."/>
            <person name="Lapidus A."/>
            <person name="Barry K."/>
            <person name="Glavina del Rio T."/>
            <person name="Dalin E."/>
            <person name="Tice H."/>
            <person name="Bruce D."/>
            <person name="Pitluck S."/>
            <person name="Richardson P."/>
        </authorList>
    </citation>
    <scope>NUCLEOTIDE SEQUENCE [LARGE SCALE GENOMIC DNA]</scope>
    <source>
        <strain evidence="10 11">DSM 13031</strain>
    </source>
</reference>
<dbReference type="PANTHER" id="PTHR47245:SF1">
    <property type="entry name" value="FOLDASE PROTEIN PRSA"/>
    <property type="match status" value="1"/>
</dbReference>
<dbReference type="SUPFAM" id="SSF109998">
    <property type="entry name" value="Triger factor/SurA peptide-binding domain-like"/>
    <property type="match status" value="1"/>
</dbReference>
<dbReference type="Pfam" id="PF00639">
    <property type="entry name" value="Rotamase"/>
    <property type="match status" value="2"/>
</dbReference>
<accession>Q0YQK5</accession>
<dbReference type="EC" id="5.2.1.8" evidence="2"/>
<feature type="chain" id="PRO_5007922828" description="peptidylprolyl isomerase" evidence="8">
    <location>
        <begin position="26"/>
        <end position="438"/>
    </location>
</feature>
<dbReference type="InterPro" id="IPR046357">
    <property type="entry name" value="PPIase_dom_sf"/>
</dbReference>
<dbReference type="OrthoDB" id="14196at2"/>
<dbReference type="AlphaFoldDB" id="Q0YQK5"/>
<dbReference type="InterPro" id="IPR015391">
    <property type="entry name" value="SurA_N"/>
</dbReference>
<dbReference type="InterPro" id="IPR050245">
    <property type="entry name" value="PrsA_foldase"/>
</dbReference>
<dbReference type="PROSITE" id="PS50198">
    <property type="entry name" value="PPIC_PPIASE_2"/>
    <property type="match status" value="2"/>
</dbReference>
<evidence type="ECO:0000259" key="9">
    <source>
        <dbReference type="PROSITE" id="PS50198"/>
    </source>
</evidence>
<dbReference type="SUPFAM" id="SSF54534">
    <property type="entry name" value="FKBP-like"/>
    <property type="match status" value="2"/>
</dbReference>
<dbReference type="PANTHER" id="PTHR47245">
    <property type="entry name" value="PEPTIDYLPROLYL ISOMERASE"/>
    <property type="match status" value="1"/>
</dbReference>
<feature type="domain" description="PpiC" evidence="9">
    <location>
        <begin position="277"/>
        <end position="391"/>
    </location>
</feature>
<evidence type="ECO:0000256" key="8">
    <source>
        <dbReference type="SAM" id="SignalP"/>
    </source>
</evidence>
<evidence type="ECO:0000313" key="11">
    <source>
        <dbReference type="Proteomes" id="UP000004162"/>
    </source>
</evidence>
<keyword evidence="5 7" id="KW-0697">Rotamase</keyword>
<dbReference type="Gene3D" id="1.10.4030.10">
    <property type="entry name" value="Porin chaperone SurA, peptide-binding domain"/>
    <property type="match status" value="1"/>
</dbReference>
<feature type="domain" description="PpiC" evidence="9">
    <location>
        <begin position="174"/>
        <end position="274"/>
    </location>
</feature>
<dbReference type="InterPro" id="IPR000297">
    <property type="entry name" value="PPIase_PpiC"/>
</dbReference>
<comment type="caution">
    <text evidence="10">The sequence shown here is derived from an EMBL/GenBank/DDBJ whole genome shotgun (WGS) entry which is preliminary data.</text>
</comment>
<evidence type="ECO:0000256" key="3">
    <source>
        <dbReference type="ARBA" id="ARBA00022729"/>
    </source>
</evidence>
<dbReference type="Gene3D" id="3.10.50.40">
    <property type="match status" value="2"/>
</dbReference>
<evidence type="ECO:0000256" key="1">
    <source>
        <dbReference type="ARBA" id="ARBA00000971"/>
    </source>
</evidence>
<dbReference type="GO" id="GO:0003755">
    <property type="term" value="F:peptidyl-prolyl cis-trans isomerase activity"/>
    <property type="evidence" value="ECO:0007669"/>
    <property type="project" value="UniProtKB-KW"/>
</dbReference>
<comment type="catalytic activity">
    <reaction evidence="1">
        <text>[protein]-peptidylproline (omega=180) = [protein]-peptidylproline (omega=0)</text>
        <dbReference type="Rhea" id="RHEA:16237"/>
        <dbReference type="Rhea" id="RHEA-COMP:10747"/>
        <dbReference type="Rhea" id="RHEA-COMP:10748"/>
        <dbReference type="ChEBI" id="CHEBI:83833"/>
        <dbReference type="ChEBI" id="CHEBI:83834"/>
        <dbReference type="EC" id="5.2.1.8"/>
    </reaction>
</comment>
<evidence type="ECO:0000256" key="2">
    <source>
        <dbReference type="ARBA" id="ARBA00013194"/>
    </source>
</evidence>
<evidence type="ECO:0000256" key="7">
    <source>
        <dbReference type="PROSITE-ProRule" id="PRU00278"/>
    </source>
</evidence>
<dbReference type="PROSITE" id="PS01096">
    <property type="entry name" value="PPIC_PPIASE_1"/>
    <property type="match status" value="1"/>
</dbReference>
<evidence type="ECO:0000256" key="4">
    <source>
        <dbReference type="ARBA" id="ARBA00022764"/>
    </source>
</evidence>
<proteinExistence type="predicted"/>
<gene>
    <name evidence="10" type="ORF">CferDRAFT_0532</name>
</gene>
<dbReference type="Proteomes" id="UP000004162">
    <property type="component" value="Unassembled WGS sequence"/>
</dbReference>
<dbReference type="Pfam" id="PF09312">
    <property type="entry name" value="SurA_N"/>
    <property type="match status" value="1"/>
</dbReference>
<sequence>MKKISGKAVLLFLAGLASITTPSYAEVADRIVAVVGREVILKSEIDSRALMARLQSPELAKDTGLSRRILDGLIEQQIILSKAKIDSVKVDENAISATAGDRFKQLRARFASKEEMETRFGKTLPAIRDEIRTEIRNQELIQTLRRKRSAGVKVTSGEVMDYYNANREKFSLIPEGVKVSQIMKYPAVSADAQLQALTKIQAVRKELQGGADFALLARKYSQDPGSARLGGDLGYVQKGALIPSFETAAFSLKEGEVSGIIETRYGYHIIQLLNKEPNAIHVRHILVAFDHSKDDFSGVDQLLNSIRADILSGKSSFSEMASKYSDDPSTAKLGGVISSIGGVGEYISLPSLRPELRAIITALKNPGDISPPSKIDPPQGESFYTIIKLNERVAAHTVNPEKDYSFLEEEALDNKNRRLFSEWVQQLRKEVYVRTSDI</sequence>
<keyword evidence="3 8" id="KW-0732">Signal</keyword>
<dbReference type="InterPro" id="IPR027304">
    <property type="entry name" value="Trigger_fact/SurA_dom_sf"/>
</dbReference>
<evidence type="ECO:0000313" key="10">
    <source>
        <dbReference type="EMBL" id="EAT58612.1"/>
    </source>
</evidence>
<keyword evidence="4" id="KW-0574">Periplasm</keyword>
<dbReference type="EMBL" id="AASE01000016">
    <property type="protein sequence ID" value="EAT58612.1"/>
    <property type="molecule type" value="Genomic_DNA"/>
</dbReference>
<feature type="signal peptide" evidence="8">
    <location>
        <begin position="1"/>
        <end position="25"/>
    </location>
</feature>